<sequence length="366" mass="39181">MAQKLYRIIRACAEMGEKNPIISIHVQGAGENCNVVKEIIYPKGAEIDIRSIVVGDHTLSVLEIWGAEYQEQDVLLVKPDSRRLLESFCERERVSMAVFGEIDGSGKIVLTDSAAVEQAKLTGLPSPPPVVDLELEKVLGDMPQKTFEFNRVPRLGKPLDIAPEVMVMDVLKRFLKLPSVCSKRFLTTKVDRCVTGLVAQQQTVGPLQLPLADVAVIAQTYTDLTGGACAIGEQPIKGLLNPKAMGRLAVGEALTNLVWAKVSSLADVKASGNWMYAAKLDGEGADMYDAGVALADCMIELGIAIDGGKDSLSMAAQCDGEVVKAPGNLVISAYVACPDITLTVTPDLKLGDDGVLLHIDLVKGKL</sequence>
<comment type="pathway">
    <text evidence="1">Purine metabolism; IMP biosynthesis via de novo pathway; 5-amino-1-(5-phospho-D-ribosyl)imidazole from N(2)-formyl-N(1)-(5-phospho-D-ribosyl)glycinamide: step 1/2.</text>
</comment>
<evidence type="ECO:0000256" key="1">
    <source>
        <dbReference type="ARBA" id="ARBA00004920"/>
    </source>
</evidence>
<accession>A0A4U6UDD1</accession>
<dbReference type="GO" id="GO:0005737">
    <property type="term" value="C:cytoplasm"/>
    <property type="evidence" value="ECO:0007669"/>
    <property type="project" value="TreeGrafter"/>
</dbReference>
<evidence type="ECO:0000256" key="9">
    <source>
        <dbReference type="ARBA" id="ARBA00022842"/>
    </source>
</evidence>
<dbReference type="AlphaFoldDB" id="A0A4U6UDD1"/>
<evidence type="ECO:0000256" key="12">
    <source>
        <dbReference type="ARBA" id="ARBA00032632"/>
    </source>
</evidence>
<dbReference type="InterPro" id="IPR036676">
    <property type="entry name" value="PurM-like_C_sf"/>
</dbReference>
<keyword evidence="10" id="KW-0315">Glutamine amidotransferase</keyword>
<evidence type="ECO:0000256" key="10">
    <source>
        <dbReference type="ARBA" id="ARBA00022962"/>
    </source>
</evidence>
<dbReference type="Proteomes" id="UP000298652">
    <property type="component" value="Chromosome 5"/>
</dbReference>
<gene>
    <name evidence="15" type="ORF">SEVIR_5G139966v2</name>
</gene>
<proteinExistence type="inferred from homology"/>
<evidence type="ECO:0000256" key="3">
    <source>
        <dbReference type="ARBA" id="ARBA00012747"/>
    </source>
</evidence>
<dbReference type="Pfam" id="PF22689">
    <property type="entry name" value="FGAR-AT_PurM_N-like"/>
    <property type="match status" value="1"/>
</dbReference>
<dbReference type="PANTHER" id="PTHR10099">
    <property type="entry name" value="PHOSPHORIBOSYLFORMYLGLYCINAMIDINE SYNTHASE"/>
    <property type="match status" value="1"/>
</dbReference>
<protein>
    <recommendedName>
        <fullName evidence="3">phosphoribosylformylglycinamidine synthase</fullName>
        <ecNumber evidence="3">6.3.5.3</ecNumber>
    </recommendedName>
    <alternativeName>
        <fullName evidence="12">Formylglycinamide ribonucleotide amidotransferase</fullName>
    </alternativeName>
    <alternativeName>
        <fullName evidence="11">Formylglycinamide ribotide amidotransferase</fullName>
    </alternativeName>
</protein>
<dbReference type="InterPro" id="IPR036921">
    <property type="entry name" value="PurM-like_N_sf"/>
</dbReference>
<evidence type="ECO:0000256" key="11">
    <source>
        <dbReference type="ARBA" id="ARBA00029823"/>
    </source>
</evidence>
<name>A0A4U6UDD1_SETVI</name>
<organism evidence="15 16">
    <name type="scientific">Setaria viridis</name>
    <name type="common">Green bristlegrass</name>
    <name type="synonym">Setaria italica subsp. viridis</name>
    <dbReference type="NCBI Taxonomy" id="4556"/>
    <lineage>
        <taxon>Eukaryota</taxon>
        <taxon>Viridiplantae</taxon>
        <taxon>Streptophyta</taxon>
        <taxon>Embryophyta</taxon>
        <taxon>Tracheophyta</taxon>
        <taxon>Spermatophyta</taxon>
        <taxon>Magnoliopsida</taxon>
        <taxon>Liliopsida</taxon>
        <taxon>Poales</taxon>
        <taxon>Poaceae</taxon>
        <taxon>PACMAD clade</taxon>
        <taxon>Panicoideae</taxon>
        <taxon>Panicodae</taxon>
        <taxon>Paniceae</taxon>
        <taxon>Cenchrinae</taxon>
        <taxon>Setaria</taxon>
    </lineage>
</organism>
<dbReference type="GO" id="GO:0004642">
    <property type="term" value="F:phosphoribosylformylglycinamidine synthase activity"/>
    <property type="evidence" value="ECO:0007669"/>
    <property type="project" value="UniProtKB-EC"/>
</dbReference>
<feature type="domain" description="FGAR-AT PurM N-terminal-like" evidence="14">
    <location>
        <begin position="182"/>
        <end position="335"/>
    </location>
</feature>
<keyword evidence="9" id="KW-0460">Magnesium</keyword>
<evidence type="ECO:0000259" key="13">
    <source>
        <dbReference type="Pfam" id="PF02769"/>
    </source>
</evidence>
<dbReference type="SUPFAM" id="SSF56042">
    <property type="entry name" value="PurM C-terminal domain-like"/>
    <property type="match status" value="1"/>
</dbReference>
<feature type="domain" description="PurM-like C-terminal" evidence="13">
    <location>
        <begin position="2"/>
        <end position="111"/>
    </location>
</feature>
<evidence type="ECO:0000256" key="8">
    <source>
        <dbReference type="ARBA" id="ARBA00022840"/>
    </source>
</evidence>
<keyword evidence="7" id="KW-0658">Purine biosynthesis</keyword>
<dbReference type="InterPro" id="IPR055181">
    <property type="entry name" value="FGAR-AT_PurM_N-like"/>
</dbReference>
<evidence type="ECO:0000259" key="14">
    <source>
        <dbReference type="Pfam" id="PF22689"/>
    </source>
</evidence>
<dbReference type="GO" id="GO:0046872">
    <property type="term" value="F:metal ion binding"/>
    <property type="evidence" value="ECO:0007669"/>
    <property type="project" value="UniProtKB-KW"/>
</dbReference>
<reference evidence="15" key="1">
    <citation type="submission" date="2019-03" db="EMBL/GenBank/DDBJ databases">
        <title>WGS assembly of Setaria viridis.</title>
        <authorList>
            <person name="Huang P."/>
            <person name="Jenkins J."/>
            <person name="Grimwood J."/>
            <person name="Barry K."/>
            <person name="Healey A."/>
            <person name="Mamidi S."/>
            <person name="Sreedasyam A."/>
            <person name="Shu S."/>
            <person name="Feldman M."/>
            <person name="Wu J."/>
            <person name="Yu Y."/>
            <person name="Chen C."/>
            <person name="Johnson J."/>
            <person name="Rokhsar D."/>
            <person name="Baxter I."/>
            <person name="Schmutz J."/>
            <person name="Brutnell T."/>
            <person name="Kellogg E."/>
        </authorList>
    </citation>
    <scope>NUCLEOTIDE SEQUENCE [LARGE SCALE GENOMIC DNA]</scope>
</reference>
<dbReference type="FunFam" id="3.90.650.10:FF:000048">
    <property type="entry name" value="Os01g0888500 protein"/>
    <property type="match status" value="1"/>
</dbReference>
<evidence type="ECO:0000256" key="7">
    <source>
        <dbReference type="ARBA" id="ARBA00022755"/>
    </source>
</evidence>
<evidence type="ECO:0000256" key="2">
    <source>
        <dbReference type="ARBA" id="ARBA00008608"/>
    </source>
</evidence>
<dbReference type="OMA" id="GMAPMEI"/>
<dbReference type="GO" id="GO:0005524">
    <property type="term" value="F:ATP binding"/>
    <property type="evidence" value="ECO:0007669"/>
    <property type="project" value="UniProtKB-KW"/>
</dbReference>
<evidence type="ECO:0000256" key="5">
    <source>
        <dbReference type="ARBA" id="ARBA00022723"/>
    </source>
</evidence>
<comment type="similarity">
    <text evidence="2">In the N-terminal section; belongs to the FGAMS family.</text>
</comment>
<keyword evidence="5" id="KW-0479">Metal-binding</keyword>
<keyword evidence="8" id="KW-0067">ATP-binding</keyword>
<dbReference type="PANTHER" id="PTHR10099:SF8">
    <property type="entry name" value="PHOSPHORIBOSYLFORMYLGLYCINAMIDINE SYNTHASE"/>
    <property type="match status" value="1"/>
</dbReference>
<evidence type="ECO:0000256" key="6">
    <source>
        <dbReference type="ARBA" id="ARBA00022741"/>
    </source>
</evidence>
<dbReference type="SUPFAM" id="SSF55326">
    <property type="entry name" value="PurM N-terminal domain-like"/>
    <property type="match status" value="1"/>
</dbReference>
<evidence type="ECO:0000313" key="16">
    <source>
        <dbReference type="Proteomes" id="UP000298652"/>
    </source>
</evidence>
<dbReference type="InterPro" id="IPR010918">
    <property type="entry name" value="PurM-like_C_dom"/>
</dbReference>
<dbReference type="GO" id="GO:0006164">
    <property type="term" value="P:purine nucleotide biosynthetic process"/>
    <property type="evidence" value="ECO:0007669"/>
    <property type="project" value="UniProtKB-KW"/>
</dbReference>
<keyword evidence="16" id="KW-1185">Reference proteome</keyword>
<dbReference type="Gene3D" id="3.30.1330.10">
    <property type="entry name" value="PurM-like, N-terminal domain"/>
    <property type="match status" value="1"/>
</dbReference>
<dbReference type="EMBL" id="CM016556">
    <property type="protein sequence ID" value="TKW14021.1"/>
    <property type="molecule type" value="Genomic_DNA"/>
</dbReference>
<evidence type="ECO:0000313" key="15">
    <source>
        <dbReference type="EMBL" id="TKW14021.1"/>
    </source>
</evidence>
<dbReference type="Pfam" id="PF02769">
    <property type="entry name" value="AIRS_C"/>
    <property type="match status" value="1"/>
</dbReference>
<keyword evidence="4" id="KW-0436">Ligase</keyword>
<evidence type="ECO:0000256" key="4">
    <source>
        <dbReference type="ARBA" id="ARBA00022598"/>
    </source>
</evidence>
<dbReference type="FunFam" id="3.30.1330.10:FF:000007">
    <property type="entry name" value="Phosphoribosylformylglycinamidine synthase, putative"/>
    <property type="match status" value="1"/>
</dbReference>
<dbReference type="CDD" id="cd02204">
    <property type="entry name" value="PurL_repeat2"/>
    <property type="match status" value="1"/>
</dbReference>
<dbReference type="Gramene" id="TKW14021">
    <property type="protein sequence ID" value="TKW14021"/>
    <property type="gene ID" value="SEVIR_5G139966v2"/>
</dbReference>
<keyword evidence="6" id="KW-0547">Nucleotide-binding</keyword>
<dbReference type="Gene3D" id="3.90.650.10">
    <property type="entry name" value="PurM-like C-terminal domain"/>
    <property type="match status" value="1"/>
</dbReference>
<dbReference type="EC" id="6.3.5.3" evidence="3"/>